<dbReference type="EMBL" id="JBJJXI010000122">
    <property type="protein sequence ID" value="KAL3389681.1"/>
    <property type="molecule type" value="Genomic_DNA"/>
</dbReference>
<evidence type="ECO:0000313" key="2">
    <source>
        <dbReference type="Proteomes" id="UP001627154"/>
    </source>
</evidence>
<proteinExistence type="predicted"/>
<reference evidence="1 2" key="1">
    <citation type="journal article" date="2024" name="bioRxiv">
        <title>A reference genome for Trichogramma kaykai: A tiny desert-dwelling parasitoid wasp with competing sex-ratio distorters.</title>
        <authorList>
            <person name="Culotta J."/>
            <person name="Lindsey A.R."/>
        </authorList>
    </citation>
    <scope>NUCLEOTIDE SEQUENCE [LARGE SCALE GENOMIC DNA]</scope>
    <source>
        <strain evidence="1 2">KSX58</strain>
    </source>
</reference>
<accession>A0ABD2WAL5</accession>
<protein>
    <submittedName>
        <fullName evidence="1">Uncharacterized protein</fullName>
    </submittedName>
</protein>
<keyword evidence="2" id="KW-1185">Reference proteome</keyword>
<gene>
    <name evidence="1" type="ORF">TKK_015050</name>
</gene>
<comment type="caution">
    <text evidence="1">The sequence shown here is derived from an EMBL/GenBank/DDBJ whole genome shotgun (WGS) entry which is preliminary data.</text>
</comment>
<organism evidence="1 2">
    <name type="scientific">Trichogramma kaykai</name>
    <dbReference type="NCBI Taxonomy" id="54128"/>
    <lineage>
        <taxon>Eukaryota</taxon>
        <taxon>Metazoa</taxon>
        <taxon>Ecdysozoa</taxon>
        <taxon>Arthropoda</taxon>
        <taxon>Hexapoda</taxon>
        <taxon>Insecta</taxon>
        <taxon>Pterygota</taxon>
        <taxon>Neoptera</taxon>
        <taxon>Endopterygota</taxon>
        <taxon>Hymenoptera</taxon>
        <taxon>Apocrita</taxon>
        <taxon>Proctotrupomorpha</taxon>
        <taxon>Chalcidoidea</taxon>
        <taxon>Trichogrammatidae</taxon>
        <taxon>Trichogramma</taxon>
    </lineage>
</organism>
<name>A0ABD2WAL5_9HYME</name>
<sequence length="115" mass="12696">MCADVPYPIFNADAIYHFDLLQHLKRGQLIDNNTKLAISGRLALAPVVRISALDKAHPMAHLLARYPQIFSPSAPIGTRAAGVFHTLQTTGDPLAQKAKRLTPEKLRAVRQQFSI</sequence>
<dbReference type="AlphaFoldDB" id="A0ABD2WAL5"/>
<dbReference type="Proteomes" id="UP001627154">
    <property type="component" value="Unassembled WGS sequence"/>
</dbReference>
<evidence type="ECO:0000313" key="1">
    <source>
        <dbReference type="EMBL" id="KAL3389681.1"/>
    </source>
</evidence>